<dbReference type="RefSeq" id="WP_221483392.1">
    <property type="nucleotide sequence ID" value="NZ_JACHMO010000001.1"/>
</dbReference>
<dbReference type="SMART" id="SM00903">
    <property type="entry name" value="Flavin_Reduct"/>
    <property type="match status" value="1"/>
</dbReference>
<dbReference type="GO" id="GO:0010181">
    <property type="term" value="F:FMN binding"/>
    <property type="evidence" value="ECO:0007669"/>
    <property type="project" value="InterPro"/>
</dbReference>
<keyword evidence="5" id="KW-1185">Reference proteome</keyword>
<dbReference type="Proteomes" id="UP000552097">
    <property type="component" value="Unassembled WGS sequence"/>
</dbReference>
<dbReference type="InterPro" id="IPR050268">
    <property type="entry name" value="NADH-dep_flavin_reductase"/>
</dbReference>
<dbReference type="InterPro" id="IPR002563">
    <property type="entry name" value="Flavin_Rdtase-like_dom"/>
</dbReference>
<evidence type="ECO:0000313" key="5">
    <source>
        <dbReference type="Proteomes" id="UP000552097"/>
    </source>
</evidence>
<proteinExistence type="inferred from homology"/>
<dbReference type="PANTHER" id="PTHR30466:SF11">
    <property type="entry name" value="FLAVIN-DEPENDENT MONOOXYGENASE, REDUCTASE SUBUNIT HSAB"/>
    <property type="match status" value="1"/>
</dbReference>
<dbReference type="InterPro" id="IPR012349">
    <property type="entry name" value="Split_barrel_FMN-bd"/>
</dbReference>
<organism evidence="4 5">
    <name type="scientific">Saccharothrix ecbatanensis</name>
    <dbReference type="NCBI Taxonomy" id="1105145"/>
    <lineage>
        <taxon>Bacteria</taxon>
        <taxon>Bacillati</taxon>
        <taxon>Actinomycetota</taxon>
        <taxon>Actinomycetes</taxon>
        <taxon>Pseudonocardiales</taxon>
        <taxon>Pseudonocardiaceae</taxon>
        <taxon>Saccharothrix</taxon>
    </lineage>
</organism>
<gene>
    <name evidence="4" type="ORF">F4560_001619</name>
</gene>
<evidence type="ECO:0000256" key="2">
    <source>
        <dbReference type="ARBA" id="ARBA00023002"/>
    </source>
</evidence>
<name>A0A7W9LZG9_9PSEU</name>
<evidence type="ECO:0000259" key="3">
    <source>
        <dbReference type="SMART" id="SM00903"/>
    </source>
</evidence>
<feature type="domain" description="Flavin reductase like" evidence="3">
    <location>
        <begin position="51"/>
        <end position="198"/>
    </location>
</feature>
<comment type="caution">
    <text evidence="4">The sequence shown here is derived from an EMBL/GenBank/DDBJ whole genome shotgun (WGS) entry which is preliminary data.</text>
</comment>
<dbReference type="SUPFAM" id="SSF50475">
    <property type="entry name" value="FMN-binding split barrel"/>
    <property type="match status" value="1"/>
</dbReference>
<dbReference type="GO" id="GO:0042602">
    <property type="term" value="F:riboflavin reductase (NADPH) activity"/>
    <property type="evidence" value="ECO:0007669"/>
    <property type="project" value="TreeGrafter"/>
</dbReference>
<sequence>MTGWFDGTASVGTVPPDATMILGHRFVAAPTAQPDPVPAPGFTSRQLRDVMGQFATGVTVVTMPGEDGPSAVTVNSFTSLSLDPALAMVCLRTRSRSATDLRAAARFAVNILGAGQAELCRLFASSDRPSGHQAFARVPHRIGRTGAPLLDGTVGHVECLLESQVPVGDHTIFVGAVLAIEAGSADGPLVFHGGKYFTT</sequence>
<accession>A0A7W9LZG9</accession>
<dbReference type="Gene3D" id="2.30.110.10">
    <property type="entry name" value="Electron Transport, Fmn-binding Protein, Chain A"/>
    <property type="match status" value="1"/>
</dbReference>
<dbReference type="Pfam" id="PF01613">
    <property type="entry name" value="Flavin_Reduct"/>
    <property type="match status" value="1"/>
</dbReference>
<keyword evidence="2" id="KW-0560">Oxidoreductase</keyword>
<reference evidence="4 5" key="1">
    <citation type="submission" date="2020-08" db="EMBL/GenBank/DDBJ databases">
        <title>Sequencing the genomes of 1000 actinobacteria strains.</title>
        <authorList>
            <person name="Klenk H.-P."/>
        </authorList>
    </citation>
    <scope>NUCLEOTIDE SEQUENCE [LARGE SCALE GENOMIC DNA]</scope>
    <source>
        <strain evidence="4 5">DSM 45486</strain>
    </source>
</reference>
<dbReference type="AlphaFoldDB" id="A0A7W9LZG9"/>
<protein>
    <submittedName>
        <fullName evidence="4">Flavin reductase (DIM6/NTAB) family NADH-FMN oxidoreductase RutF</fullName>
    </submittedName>
</protein>
<dbReference type="EMBL" id="JACHMO010000001">
    <property type="protein sequence ID" value="MBB5801851.1"/>
    <property type="molecule type" value="Genomic_DNA"/>
</dbReference>
<dbReference type="PANTHER" id="PTHR30466">
    <property type="entry name" value="FLAVIN REDUCTASE"/>
    <property type="match status" value="1"/>
</dbReference>
<evidence type="ECO:0000313" key="4">
    <source>
        <dbReference type="EMBL" id="MBB5801851.1"/>
    </source>
</evidence>
<comment type="similarity">
    <text evidence="1">Belongs to the non-flavoprotein flavin reductase family.</text>
</comment>
<evidence type="ECO:0000256" key="1">
    <source>
        <dbReference type="ARBA" id="ARBA00008898"/>
    </source>
</evidence>